<accession>A0A381QP90</accession>
<organism evidence="2">
    <name type="scientific">marine metagenome</name>
    <dbReference type="NCBI Taxonomy" id="408172"/>
    <lineage>
        <taxon>unclassified sequences</taxon>
        <taxon>metagenomes</taxon>
        <taxon>ecological metagenomes</taxon>
    </lineage>
</organism>
<dbReference type="EMBL" id="UINC01001440">
    <property type="protein sequence ID" value="SUZ80774.1"/>
    <property type="molecule type" value="Genomic_DNA"/>
</dbReference>
<dbReference type="Gene3D" id="3.40.640.10">
    <property type="entry name" value="Type I PLP-dependent aspartate aminotransferase-like (Major domain)"/>
    <property type="match status" value="1"/>
</dbReference>
<reference evidence="2" key="1">
    <citation type="submission" date="2018-05" db="EMBL/GenBank/DDBJ databases">
        <authorList>
            <person name="Lanie J.A."/>
            <person name="Ng W.-L."/>
            <person name="Kazmierczak K.M."/>
            <person name="Andrzejewski T.M."/>
            <person name="Davidsen T.M."/>
            <person name="Wayne K.J."/>
            <person name="Tettelin H."/>
            <person name="Glass J.I."/>
            <person name="Rusch D."/>
            <person name="Podicherti R."/>
            <person name="Tsui H.-C.T."/>
            <person name="Winkler M.E."/>
        </authorList>
    </citation>
    <scope>NUCLEOTIDE SEQUENCE</scope>
</reference>
<evidence type="ECO:0000259" key="1">
    <source>
        <dbReference type="Pfam" id="PF00266"/>
    </source>
</evidence>
<sequence length="379" mass="42076">MTKPNWNTIRDLFPAAKEFVYLATAGAPPISIPASRAGIRYYEEMASQGDLPWDRWLAEVETIRGKTANFIGANPEEIAFTFSSSHGMNLVAQMFGTKGEILTLADEFPSSTLPWLQQRSTMRFIESDPAGLLPMRKIERAISAETRVIVTSSVQYKTGFYQDLIALGQLCHDRHILLVVDASQSIGAIPLNVHDARIDALVFSGYKWTMAGYGIAVIYLAKQHIQSDRFPIAGWLSARQPELLINNELDLKNTAAAFEVGCPNFAGIFSLGAALDLLVKIGPSHIEARIHELTDYLHDALHNRNFEIASPSDRCDRAGITIVVVQTPEEVVKALTQRNILTAARGRGVRVSLHIFNTFEDVDRFVEALEEIEKPEVAR</sequence>
<dbReference type="InterPro" id="IPR015422">
    <property type="entry name" value="PyrdxlP-dep_Trfase_small"/>
</dbReference>
<dbReference type="PANTHER" id="PTHR43586:SF15">
    <property type="entry name" value="BLR3095 PROTEIN"/>
    <property type="match status" value="1"/>
</dbReference>
<dbReference type="InterPro" id="IPR015421">
    <property type="entry name" value="PyrdxlP-dep_Trfase_major"/>
</dbReference>
<proteinExistence type="predicted"/>
<feature type="domain" description="Aminotransferase class V" evidence="1">
    <location>
        <begin position="40"/>
        <end position="365"/>
    </location>
</feature>
<gene>
    <name evidence="2" type="ORF">METZ01_LOCUS33628</name>
</gene>
<dbReference type="SUPFAM" id="SSF53383">
    <property type="entry name" value="PLP-dependent transferases"/>
    <property type="match status" value="1"/>
</dbReference>
<protein>
    <recommendedName>
        <fullName evidence="1">Aminotransferase class V domain-containing protein</fullName>
    </recommendedName>
</protein>
<dbReference type="InterPro" id="IPR000192">
    <property type="entry name" value="Aminotrans_V_dom"/>
</dbReference>
<name>A0A381QP90_9ZZZZ</name>
<dbReference type="AlphaFoldDB" id="A0A381QP90"/>
<dbReference type="InterPro" id="IPR015424">
    <property type="entry name" value="PyrdxlP-dep_Trfase"/>
</dbReference>
<dbReference type="PANTHER" id="PTHR43586">
    <property type="entry name" value="CYSTEINE DESULFURASE"/>
    <property type="match status" value="1"/>
</dbReference>
<dbReference type="Pfam" id="PF00266">
    <property type="entry name" value="Aminotran_5"/>
    <property type="match status" value="1"/>
</dbReference>
<dbReference type="Gene3D" id="3.90.1150.10">
    <property type="entry name" value="Aspartate Aminotransferase, domain 1"/>
    <property type="match status" value="1"/>
</dbReference>
<evidence type="ECO:0000313" key="2">
    <source>
        <dbReference type="EMBL" id="SUZ80774.1"/>
    </source>
</evidence>